<keyword evidence="5 10" id="KW-0432">Leucine biosynthesis</keyword>
<dbReference type="SMART" id="SM00917">
    <property type="entry name" value="LeuA_dimer"/>
    <property type="match status" value="1"/>
</dbReference>
<comment type="subcellular location">
    <subcellularLocation>
        <location evidence="10">Cytoplasm</location>
    </subcellularLocation>
</comment>
<evidence type="ECO:0000256" key="3">
    <source>
        <dbReference type="ARBA" id="ARBA00009767"/>
    </source>
</evidence>
<dbReference type="InterPro" id="IPR013785">
    <property type="entry name" value="Aldolase_TIM"/>
</dbReference>
<feature type="binding site" evidence="10">
    <location>
        <position position="241"/>
    </location>
    <ligand>
        <name>Mg(2+)</name>
        <dbReference type="ChEBI" id="CHEBI:18420"/>
    </ligand>
</feature>
<feature type="binding site" evidence="10">
    <location>
        <position position="277"/>
    </location>
    <ligand>
        <name>Mg(2+)</name>
        <dbReference type="ChEBI" id="CHEBI:18420"/>
    </ligand>
</feature>
<evidence type="ECO:0000256" key="8">
    <source>
        <dbReference type="ARBA" id="ARBA00022723"/>
    </source>
</evidence>
<dbReference type="Pfam" id="PF08502">
    <property type="entry name" value="LeuA_dimer"/>
    <property type="match status" value="1"/>
</dbReference>
<dbReference type="Proteomes" id="UP000878956">
    <property type="component" value="Unassembled WGS sequence"/>
</dbReference>
<dbReference type="GO" id="GO:0009098">
    <property type="term" value="P:L-leucine biosynthetic process"/>
    <property type="evidence" value="ECO:0007669"/>
    <property type="project" value="UniProtKB-UniRule"/>
</dbReference>
<comment type="cofactor">
    <cofactor evidence="10">
        <name>Mg(2+)</name>
        <dbReference type="ChEBI" id="CHEBI:18420"/>
    </cofactor>
</comment>
<reference evidence="13" key="1">
    <citation type="submission" date="2014-07" db="EMBL/GenBank/DDBJ databases">
        <authorList>
            <person name="Monot Marc"/>
        </authorList>
    </citation>
    <scope>NUCLEOTIDE SEQUENCE</scope>
    <source>
        <strain evidence="14">7032989</strain>
        <strain evidence="13">7032994</strain>
    </source>
</reference>
<evidence type="ECO:0000256" key="5">
    <source>
        <dbReference type="ARBA" id="ARBA00022430"/>
    </source>
</evidence>
<evidence type="ECO:0000256" key="4">
    <source>
        <dbReference type="ARBA" id="ARBA00012973"/>
    </source>
</evidence>
<dbReference type="NCBIfam" id="NF002991">
    <property type="entry name" value="PRK03739.1"/>
    <property type="match status" value="1"/>
</dbReference>
<evidence type="ECO:0000256" key="1">
    <source>
        <dbReference type="ARBA" id="ARBA00000064"/>
    </source>
</evidence>
<sequence length="580" mass="66156">MKCGKYKKYDKMQIVNRKWPDNEIFKAPIWCSVDLRDGNQSLPTPMSVNEKVRMFKMLIDTGFKEIEVGFPSASNTEYTFLRKLIDENMIPDDVTIQVLTQSRAHLIEKTFESIRGCKKAIIHLYNSTSVLQRDVVFNMSKQEIIDIAVEGAKLFNEEVKKYPETEFTFEYSPESFTGTEMDYALEICEAVIDVWKPTPQKKVIINLPSTVEMATPNVYADQIEWFCKNISCRDSIILSLHTHNDRGTCTAASELGLLAGADRLEGTLFGNGERTGNMDIVNVGLNLYTQGIDPELDFSNIDKIIGIYEDCTKLMVHDRHPYAGNLVHCAFSGSHQDAIRKGMIAMKNRDNDYWEVPYLPIDPHDIGREYKEIIRINSQSGKGGAVYIMETDYGFMIPKNMHSDFGNVVKMESDRIGEELSSEAIFNLFKKEYIEVESPYKVKKYKIKSMDELNYENDDSNDTNMIEMTARISYMGNEQRIVGIGNGPVDSFNNALKQCGMKDYKFRYYWEHALEEGSHSRGVAYVGIEHNNEVYFGVSISENINTAAINALMNAINKSYIEEEIKNGDDYDAENISQTC</sequence>
<evidence type="ECO:0000313" key="19">
    <source>
        <dbReference type="Proteomes" id="UP000411588"/>
    </source>
</evidence>
<dbReference type="EMBL" id="LK932485">
    <property type="protein sequence ID" value="CDS84445.1"/>
    <property type="molecule type" value="Genomic_DNA"/>
</dbReference>
<dbReference type="PROSITE" id="PS50991">
    <property type="entry name" value="PYR_CT"/>
    <property type="match status" value="1"/>
</dbReference>
<dbReference type="EMBL" id="LK933327">
    <property type="protein sequence ID" value="CDT67028.1"/>
    <property type="molecule type" value="Genomic_DNA"/>
</dbReference>
<evidence type="ECO:0000256" key="6">
    <source>
        <dbReference type="ARBA" id="ARBA00022605"/>
    </source>
</evidence>
<dbReference type="SUPFAM" id="SSF89000">
    <property type="entry name" value="post-HMGL domain-like"/>
    <property type="match status" value="1"/>
</dbReference>
<dbReference type="InterPro" id="IPR054692">
    <property type="entry name" value="LeuA-like_post-cat"/>
</dbReference>
<dbReference type="EC" id="2.3.3.13" evidence="4 10"/>
<comment type="function">
    <text evidence="10">Catalyzes the condensation of the acetyl group of acetyl-CoA with 3-methyl-2-oxobutanoate (2-ketoisovalerate) to form 3-carboxy-3-hydroxy-4-methylpentanoate (2-isopropylmalate).</text>
</comment>
<keyword evidence="9 10" id="KW-0100">Branched-chain amino acid biosynthesis</keyword>
<name>A0A031WA28_CLODI</name>
<evidence type="ECO:0000313" key="18">
    <source>
        <dbReference type="Proteomes" id="UP000189137"/>
    </source>
</evidence>
<dbReference type="GO" id="GO:0003985">
    <property type="term" value="F:acetyl-CoA C-acetyltransferase activity"/>
    <property type="evidence" value="ECO:0007669"/>
    <property type="project" value="UniProtKB-UniRule"/>
</dbReference>
<dbReference type="Proteomes" id="UP000411588">
    <property type="component" value="Unassembled WGS sequence"/>
</dbReference>
<dbReference type="Gene3D" id="3.30.160.270">
    <property type="match status" value="1"/>
</dbReference>
<dbReference type="PANTHER" id="PTHR46911">
    <property type="match status" value="1"/>
</dbReference>
<reference evidence="15" key="2">
    <citation type="journal article" date="2018" name="Genome Biol.">
        <title>SKESA: strategic k-mer extension for scrupulous assemblies.</title>
        <authorList>
            <person name="Souvorov A."/>
            <person name="Agarwala R."/>
            <person name="Lipman D.J."/>
        </authorList>
    </citation>
    <scope>NUCLEOTIDE SEQUENCE</scope>
    <source>
        <strain evidence="15">HN1000</strain>
    </source>
</reference>
<dbReference type="UniPathway" id="UPA00048">
    <property type="reaction ID" value="UER00070"/>
</dbReference>
<comment type="catalytic activity">
    <reaction evidence="1 10">
        <text>3-methyl-2-oxobutanoate + acetyl-CoA + H2O = (2S)-2-isopropylmalate + CoA + H(+)</text>
        <dbReference type="Rhea" id="RHEA:21524"/>
        <dbReference type="ChEBI" id="CHEBI:1178"/>
        <dbReference type="ChEBI" id="CHEBI:11851"/>
        <dbReference type="ChEBI" id="CHEBI:15377"/>
        <dbReference type="ChEBI" id="CHEBI:15378"/>
        <dbReference type="ChEBI" id="CHEBI:57287"/>
        <dbReference type="ChEBI" id="CHEBI:57288"/>
        <dbReference type="EC" id="2.3.3.13"/>
    </reaction>
</comment>
<dbReference type="EMBL" id="CAADAN010000006">
    <property type="protein sequence ID" value="VFD32246.1"/>
    <property type="molecule type" value="Genomic_DNA"/>
</dbReference>
<protein>
    <recommendedName>
        <fullName evidence="4 10">2-isopropylmalate synthase</fullName>
        <ecNumber evidence="4 10">2.3.3.13</ecNumber>
    </recommendedName>
    <alternativeName>
        <fullName evidence="10">Alpha-IPM synthase</fullName>
    </alternativeName>
    <alternativeName>
        <fullName evidence="10">Alpha-isopropylmalate synthase</fullName>
    </alternativeName>
</protein>
<evidence type="ECO:0000313" key="16">
    <source>
        <dbReference type="EMBL" id="SJS02709.1"/>
    </source>
</evidence>
<dbReference type="Proteomes" id="UP000189137">
    <property type="component" value="Unassembled WGS sequence"/>
</dbReference>
<dbReference type="PROSITE" id="PS00815">
    <property type="entry name" value="AIPM_HOMOCIT_SYNTH_1"/>
    <property type="match status" value="1"/>
</dbReference>
<feature type="domain" description="Pyruvate carboxyltransferase" evidence="11">
    <location>
        <begin position="28"/>
        <end position="302"/>
    </location>
</feature>
<dbReference type="InterPro" id="IPR005668">
    <property type="entry name" value="IPM_Synthase"/>
</dbReference>
<dbReference type="PATRIC" id="fig|1496.1373.peg.3601"/>
<evidence type="ECO:0000256" key="7">
    <source>
        <dbReference type="ARBA" id="ARBA00022679"/>
    </source>
</evidence>
<organism evidence="13">
    <name type="scientific">Clostridioides difficile</name>
    <name type="common">Peptoclostridium difficile</name>
    <dbReference type="NCBI Taxonomy" id="1496"/>
    <lineage>
        <taxon>Bacteria</taxon>
        <taxon>Bacillati</taxon>
        <taxon>Bacillota</taxon>
        <taxon>Clostridia</taxon>
        <taxon>Peptostreptococcales</taxon>
        <taxon>Peptostreptococcaceae</taxon>
        <taxon>Clostridioides</taxon>
    </lineage>
</organism>
<evidence type="ECO:0000256" key="9">
    <source>
        <dbReference type="ARBA" id="ARBA00023304"/>
    </source>
</evidence>
<dbReference type="AlphaFoldDB" id="A0A031WA28"/>
<feature type="region of interest" description="Regulatory domain" evidence="10">
    <location>
        <begin position="436"/>
        <end position="580"/>
    </location>
</feature>
<dbReference type="GO" id="GO:0000287">
    <property type="term" value="F:magnesium ion binding"/>
    <property type="evidence" value="ECO:0007669"/>
    <property type="project" value="UniProtKB-UniRule"/>
</dbReference>
<dbReference type="InterPro" id="IPR000891">
    <property type="entry name" value="PYR_CT"/>
</dbReference>
<dbReference type="InterPro" id="IPR013709">
    <property type="entry name" value="2-isopropylmalate_synth_dimer"/>
</dbReference>
<evidence type="ECO:0000256" key="10">
    <source>
        <dbReference type="HAMAP-Rule" id="MF_00572"/>
    </source>
</evidence>
<keyword evidence="10" id="KW-0460">Magnesium</keyword>
<dbReference type="Gene3D" id="3.20.20.70">
    <property type="entry name" value="Aldolase class I"/>
    <property type="match status" value="1"/>
</dbReference>
<dbReference type="InterPro" id="IPR039371">
    <property type="entry name" value="LeuA_N_DRE-TIM"/>
</dbReference>
<dbReference type="SUPFAM" id="SSF51569">
    <property type="entry name" value="Aldolase"/>
    <property type="match status" value="1"/>
</dbReference>
<dbReference type="RefSeq" id="WP_003437098.1">
    <property type="nucleotide sequence ID" value="NZ_AP031492.1"/>
</dbReference>
<evidence type="ECO:0000313" key="15">
    <source>
        <dbReference type="EMBL" id="HBH1543362.1"/>
    </source>
</evidence>
<feature type="binding site" evidence="10">
    <location>
        <position position="37"/>
    </location>
    <ligand>
        <name>Mg(2+)</name>
        <dbReference type="ChEBI" id="CHEBI:18420"/>
    </ligand>
</feature>
<dbReference type="SUPFAM" id="SSF110921">
    <property type="entry name" value="2-isopropylmalate synthase LeuA, allosteric (dimerisation) domain"/>
    <property type="match status" value="1"/>
</dbReference>
<evidence type="ECO:0000256" key="2">
    <source>
        <dbReference type="ARBA" id="ARBA00004689"/>
    </source>
</evidence>
<dbReference type="GO" id="GO:0005737">
    <property type="term" value="C:cytoplasm"/>
    <property type="evidence" value="ECO:0007669"/>
    <property type="project" value="UniProtKB-SubCell"/>
</dbReference>
<reference evidence="17 19" key="3">
    <citation type="submission" date="2019-02" db="EMBL/GenBank/DDBJ databases">
        <authorList>
            <consortium name="Pathogen Informatics"/>
        </authorList>
    </citation>
    <scope>NUCLEOTIDE SEQUENCE [LARGE SCALE GENOMIC DNA]</scope>
    <source>
        <strain evidence="17">Clo34</strain>
        <strain evidence="19">clo34</strain>
        <strain evidence="16 18">VRECD0157</strain>
    </source>
</reference>
<dbReference type="CDD" id="cd07942">
    <property type="entry name" value="DRE_TIM_LeuA"/>
    <property type="match status" value="1"/>
</dbReference>
<proteinExistence type="inferred from homology"/>
<evidence type="ECO:0000259" key="11">
    <source>
        <dbReference type="PROSITE" id="PS50991"/>
    </source>
</evidence>
<evidence type="ECO:0000313" key="13">
    <source>
        <dbReference type="EMBL" id="CDS84886.1"/>
    </source>
</evidence>
<dbReference type="InterPro" id="IPR036230">
    <property type="entry name" value="LeuA_allosteric_dom_sf"/>
</dbReference>
<keyword evidence="13" id="KW-0012">Acyltransferase</keyword>
<dbReference type="EMBL" id="DAEPXK010000036">
    <property type="protein sequence ID" value="HBH1543362.1"/>
    <property type="molecule type" value="Genomic_DNA"/>
</dbReference>
<keyword evidence="7 10" id="KW-0808">Transferase</keyword>
<evidence type="ECO:0000313" key="14">
    <source>
        <dbReference type="EMBL" id="CDT67028.1"/>
    </source>
</evidence>
<dbReference type="InterPro" id="IPR002034">
    <property type="entry name" value="AIPM/Hcit_synth_CS"/>
</dbReference>
<keyword evidence="8 10" id="KW-0479">Metal-binding</keyword>
<reference evidence="15" key="4">
    <citation type="submission" date="2021-06" db="EMBL/GenBank/DDBJ databases">
        <authorList>
            <consortium name="NCBI Pathogen Detection Project"/>
        </authorList>
    </citation>
    <scope>NUCLEOTIDE SEQUENCE</scope>
    <source>
        <strain evidence="15">HN1000</strain>
    </source>
</reference>
<evidence type="ECO:0000313" key="12">
    <source>
        <dbReference type="EMBL" id="CDS84445.1"/>
    </source>
</evidence>
<dbReference type="HAMAP" id="MF_00572">
    <property type="entry name" value="LeuA_type2"/>
    <property type="match status" value="1"/>
</dbReference>
<dbReference type="PANTHER" id="PTHR46911:SF1">
    <property type="entry name" value="2-ISOPROPYLMALATE SYNTHASE"/>
    <property type="match status" value="1"/>
</dbReference>
<dbReference type="EMBL" id="LK932371">
    <property type="protein sequence ID" value="CDS84886.1"/>
    <property type="molecule type" value="Genomic_DNA"/>
</dbReference>
<dbReference type="Pfam" id="PF22615">
    <property type="entry name" value="IPMS_D2"/>
    <property type="match status" value="1"/>
</dbReference>
<comment type="pathway">
    <text evidence="2 10">Amino-acid biosynthesis; L-leucine biosynthesis; L-leucine from 3-methyl-2-oxobutanoate: step 1/4.</text>
</comment>
<keyword evidence="6 10" id="KW-0028">Amino-acid biosynthesis</keyword>
<evidence type="ECO:0000313" key="17">
    <source>
        <dbReference type="EMBL" id="VFD32246.1"/>
    </source>
</evidence>
<dbReference type="Pfam" id="PF00682">
    <property type="entry name" value="HMGL-like"/>
    <property type="match status" value="1"/>
</dbReference>
<keyword evidence="10" id="KW-0963">Cytoplasm</keyword>
<gene>
    <name evidence="10 13" type="primary">leuA</name>
    <name evidence="16" type="synonym">leuA_1</name>
    <name evidence="14" type="ORF">BN1095_630039</name>
    <name evidence="12" type="ORF">BN1096_340036</name>
    <name evidence="13" type="ORF">BN1097_350040</name>
    <name evidence="15" type="ORF">KRM00_002889</name>
    <name evidence="17" type="ORF">SAMEA1402399_01944</name>
    <name evidence="16" type="ORF">SAMEA3375112_00997</name>
</gene>
<accession>A0A031WA28</accession>
<comment type="similarity">
    <text evidence="3 10">Belongs to the alpha-IPM synthase/homocitrate synthase family. LeuA type 2 subfamily.</text>
</comment>
<dbReference type="EMBL" id="FUPS01000003">
    <property type="protein sequence ID" value="SJS02709.1"/>
    <property type="molecule type" value="Genomic_DNA"/>
</dbReference>
<comment type="subunit">
    <text evidence="10">Homodimer.</text>
</comment>
<feature type="binding site" evidence="10">
    <location>
        <position position="243"/>
    </location>
    <ligand>
        <name>Mg(2+)</name>
        <dbReference type="ChEBI" id="CHEBI:18420"/>
    </ligand>
</feature>
<dbReference type="GO" id="GO:0003852">
    <property type="term" value="F:2-isopropylmalate synthase activity"/>
    <property type="evidence" value="ECO:0007669"/>
    <property type="project" value="UniProtKB-UniRule"/>
</dbReference>
<dbReference type="NCBIfam" id="TIGR00970">
    <property type="entry name" value="leuA_yeast"/>
    <property type="match status" value="1"/>
</dbReference>
<dbReference type="KEGG" id="pdf:CD630DERM_09890"/>